<evidence type="ECO:0000256" key="2">
    <source>
        <dbReference type="ARBA" id="ARBA00022763"/>
    </source>
</evidence>
<evidence type="ECO:0000256" key="1">
    <source>
        <dbReference type="ARBA" id="ARBA00007484"/>
    </source>
</evidence>
<dbReference type="InterPro" id="IPR015927">
    <property type="entry name" value="Peptidase_S24_S26A/B/C"/>
</dbReference>
<gene>
    <name evidence="9" type="ORF">OYT1_ch1656</name>
</gene>
<dbReference type="GO" id="GO:0006355">
    <property type="term" value="P:regulation of DNA-templated transcription"/>
    <property type="evidence" value="ECO:0007669"/>
    <property type="project" value="InterPro"/>
</dbReference>
<keyword evidence="3 7" id="KW-0378">Hydrolase</keyword>
<dbReference type="KEGG" id="fam:OYT1_ch1656"/>
<feature type="domain" description="Peptidase S24/S26A/S26B/S26C" evidence="8">
    <location>
        <begin position="23"/>
        <end position="139"/>
    </location>
</feature>
<dbReference type="SUPFAM" id="SSF51306">
    <property type="entry name" value="LexA/Signal peptidase"/>
    <property type="match status" value="1"/>
</dbReference>
<dbReference type="PRINTS" id="PR00726">
    <property type="entry name" value="LEXASERPTASE"/>
</dbReference>
<evidence type="ECO:0000313" key="9">
    <source>
        <dbReference type="EMBL" id="BBE51201.1"/>
    </source>
</evidence>
<dbReference type="PANTHER" id="PTHR33516:SF2">
    <property type="entry name" value="LEXA REPRESSOR-RELATED"/>
    <property type="match status" value="1"/>
</dbReference>
<keyword evidence="2" id="KW-0227">DNA damage</keyword>
<dbReference type="CDD" id="cd06529">
    <property type="entry name" value="S24_LexA-like"/>
    <property type="match status" value="1"/>
</dbReference>
<evidence type="ECO:0000313" key="10">
    <source>
        <dbReference type="Proteomes" id="UP000033070"/>
    </source>
</evidence>
<dbReference type="STRING" id="1188319.OYT1_02689"/>
<reference evidence="9 10" key="1">
    <citation type="submission" date="2018-06" db="EMBL/GenBank/DDBJ databases">
        <title>OYT1 Genome Sequencing.</title>
        <authorList>
            <person name="Kato S."/>
            <person name="Itoh T."/>
            <person name="Ohkuma M."/>
        </authorList>
    </citation>
    <scope>NUCLEOTIDE SEQUENCE [LARGE SCALE GENOMIC DNA]</scope>
    <source>
        <strain evidence="9 10">OYT1</strain>
    </source>
</reference>
<dbReference type="InterPro" id="IPR006197">
    <property type="entry name" value="Peptidase_S24_LexA"/>
</dbReference>
<dbReference type="InterPro" id="IPR036286">
    <property type="entry name" value="LexA/Signal_pep-like_sf"/>
</dbReference>
<dbReference type="GO" id="GO:0009432">
    <property type="term" value="P:SOS response"/>
    <property type="evidence" value="ECO:0007669"/>
    <property type="project" value="UniProtKB-KW"/>
</dbReference>
<proteinExistence type="inferred from homology"/>
<dbReference type="EMBL" id="AP018738">
    <property type="protein sequence ID" value="BBE51201.1"/>
    <property type="molecule type" value="Genomic_DNA"/>
</dbReference>
<keyword evidence="6" id="KW-0742">SOS response</keyword>
<evidence type="ECO:0000259" key="8">
    <source>
        <dbReference type="Pfam" id="PF00717"/>
    </source>
</evidence>
<dbReference type="PANTHER" id="PTHR33516">
    <property type="entry name" value="LEXA REPRESSOR"/>
    <property type="match status" value="1"/>
</dbReference>
<evidence type="ECO:0000256" key="4">
    <source>
        <dbReference type="ARBA" id="ARBA00022813"/>
    </source>
</evidence>
<keyword evidence="10" id="KW-1185">Reference proteome</keyword>
<evidence type="ECO:0000256" key="7">
    <source>
        <dbReference type="RuleBase" id="RU003991"/>
    </source>
</evidence>
<keyword evidence="5" id="KW-0234">DNA repair</keyword>
<keyword evidence="4 7" id="KW-0068">Autocatalytic cleavage</keyword>
<name>A0A2Z6GC51_9PROT</name>
<dbReference type="InterPro" id="IPR039418">
    <property type="entry name" value="LexA-like"/>
</dbReference>
<evidence type="ECO:0000256" key="5">
    <source>
        <dbReference type="ARBA" id="ARBA00023204"/>
    </source>
</evidence>
<dbReference type="InterPro" id="IPR050077">
    <property type="entry name" value="LexA_repressor"/>
</dbReference>
<evidence type="ECO:0000256" key="3">
    <source>
        <dbReference type="ARBA" id="ARBA00022801"/>
    </source>
</evidence>
<sequence>MNPLTQFPSIQLPALGVPPIFAPLFSHKVPAGFPSPADDYVEGRLSLDQHLVPHKDSTFFVRAKGSSMIDAGIFDGDLLVVDKSIEPVSGHIVIAVIDSELTVKRLHRQGDQVTLKPENPRFKDIILKEGQELQVWGVVTSTVKKFI</sequence>
<dbReference type="OrthoDB" id="9802364at2"/>
<protein>
    <submittedName>
        <fullName evidence="9">LexA repressor</fullName>
    </submittedName>
</protein>
<dbReference type="GO" id="GO:0003677">
    <property type="term" value="F:DNA binding"/>
    <property type="evidence" value="ECO:0007669"/>
    <property type="project" value="InterPro"/>
</dbReference>
<dbReference type="GO" id="GO:0006281">
    <property type="term" value="P:DNA repair"/>
    <property type="evidence" value="ECO:0007669"/>
    <property type="project" value="UniProtKB-KW"/>
</dbReference>
<dbReference type="Pfam" id="PF00717">
    <property type="entry name" value="Peptidase_S24"/>
    <property type="match status" value="1"/>
</dbReference>
<dbReference type="AlphaFoldDB" id="A0A2Z6GC51"/>
<dbReference type="NCBIfam" id="NF007621">
    <property type="entry name" value="PRK10276.1"/>
    <property type="match status" value="1"/>
</dbReference>
<dbReference type="GO" id="GO:0016787">
    <property type="term" value="F:hydrolase activity"/>
    <property type="evidence" value="ECO:0007669"/>
    <property type="project" value="UniProtKB-KW"/>
</dbReference>
<organism evidence="9 10">
    <name type="scientific">Ferriphaselus amnicola</name>
    <dbReference type="NCBI Taxonomy" id="1188319"/>
    <lineage>
        <taxon>Bacteria</taxon>
        <taxon>Pseudomonadati</taxon>
        <taxon>Pseudomonadota</taxon>
        <taxon>Betaproteobacteria</taxon>
        <taxon>Nitrosomonadales</taxon>
        <taxon>Gallionellaceae</taxon>
        <taxon>Ferriphaselus</taxon>
    </lineage>
</organism>
<dbReference type="RefSeq" id="WP_062627774.1">
    <property type="nucleotide sequence ID" value="NZ_AP018738.1"/>
</dbReference>
<accession>A0A2Z6GC51</accession>
<dbReference type="Gene3D" id="2.10.109.10">
    <property type="entry name" value="Umud Fragment, subunit A"/>
    <property type="match status" value="1"/>
</dbReference>
<evidence type="ECO:0000256" key="6">
    <source>
        <dbReference type="ARBA" id="ARBA00023236"/>
    </source>
</evidence>
<comment type="similarity">
    <text evidence="1 7">Belongs to the peptidase S24 family.</text>
</comment>
<dbReference type="Proteomes" id="UP000033070">
    <property type="component" value="Chromosome"/>
</dbReference>